<sequence>MGRAPCCDKANVKRGPWSPDEDAALKTYIQKHGTGGNWITLPHKAGLNRCGKSCRLRWLNYLRPDIKHGGFTDEEDNIICSLYDRLGSRWSVIASHLPGRTDNDVKNYWNTKLKRKLMSRAQQRVNLLQYSPSPPVQFLTVPFKSEPFNSCIDFSAPLQPNYVLSQPSSLMQQDFGFPFKETSAASSSIIVENNSDGYINWPSTNGAISSNDLFLVGLLNGHDCHEDLAGEIAPCCFSNPSANMRSTASDQTKSHDLHRSLTYS</sequence>
<keyword evidence="3" id="KW-0805">Transcription regulation</keyword>
<dbReference type="SMART" id="SM00717">
    <property type="entry name" value="SANT"/>
    <property type="match status" value="2"/>
</dbReference>
<dbReference type="GO" id="GO:0005634">
    <property type="term" value="C:nucleus"/>
    <property type="evidence" value="ECO:0007669"/>
    <property type="project" value="UniProtKB-SubCell"/>
</dbReference>
<feature type="domain" description="HTH myb-type" evidence="9">
    <location>
        <begin position="63"/>
        <end position="117"/>
    </location>
</feature>
<reference evidence="10 11" key="1">
    <citation type="submission" date="2023-10" db="EMBL/GenBank/DDBJ databases">
        <title>Chromosome-scale genome assembly provides insights into flower coloration mechanisms of Canna indica.</title>
        <authorList>
            <person name="Li C."/>
        </authorList>
    </citation>
    <scope>NUCLEOTIDE SEQUENCE [LARGE SCALE GENOMIC DNA]</scope>
    <source>
        <tissue evidence="10">Flower</tissue>
    </source>
</reference>
<evidence type="ECO:0000259" key="8">
    <source>
        <dbReference type="PROSITE" id="PS50090"/>
    </source>
</evidence>
<dbReference type="InterPro" id="IPR009057">
    <property type="entry name" value="Homeodomain-like_sf"/>
</dbReference>
<evidence type="ECO:0000256" key="2">
    <source>
        <dbReference type="ARBA" id="ARBA00022737"/>
    </source>
</evidence>
<dbReference type="FunFam" id="1.10.10.60:FF:000015">
    <property type="entry name" value="Transcription factor RAX3"/>
    <property type="match status" value="1"/>
</dbReference>
<feature type="domain" description="Myb-like" evidence="8">
    <location>
        <begin position="63"/>
        <end position="113"/>
    </location>
</feature>
<dbReference type="Gene3D" id="1.10.10.60">
    <property type="entry name" value="Homeodomain-like"/>
    <property type="match status" value="2"/>
</dbReference>
<evidence type="ECO:0000256" key="4">
    <source>
        <dbReference type="ARBA" id="ARBA00023125"/>
    </source>
</evidence>
<gene>
    <name evidence="10" type="ORF">Cni_G06633</name>
</gene>
<dbReference type="GO" id="GO:0003677">
    <property type="term" value="F:DNA binding"/>
    <property type="evidence" value="ECO:0007669"/>
    <property type="project" value="UniProtKB-KW"/>
</dbReference>
<name>A0AAQ3K215_9LILI</name>
<dbReference type="InterPro" id="IPR001005">
    <property type="entry name" value="SANT/Myb"/>
</dbReference>
<dbReference type="PANTHER" id="PTHR48000">
    <property type="entry name" value="OS09G0431300 PROTEIN"/>
    <property type="match status" value="1"/>
</dbReference>
<dbReference type="Pfam" id="PF00249">
    <property type="entry name" value="Myb_DNA-binding"/>
    <property type="match status" value="2"/>
</dbReference>
<protein>
    <submittedName>
        <fullName evidence="10">Transcription factor RAX2</fullName>
    </submittedName>
</protein>
<organism evidence="10 11">
    <name type="scientific">Canna indica</name>
    <name type="common">Indian-shot</name>
    <dbReference type="NCBI Taxonomy" id="4628"/>
    <lineage>
        <taxon>Eukaryota</taxon>
        <taxon>Viridiplantae</taxon>
        <taxon>Streptophyta</taxon>
        <taxon>Embryophyta</taxon>
        <taxon>Tracheophyta</taxon>
        <taxon>Spermatophyta</taxon>
        <taxon>Magnoliopsida</taxon>
        <taxon>Liliopsida</taxon>
        <taxon>Zingiberales</taxon>
        <taxon>Cannaceae</taxon>
        <taxon>Canna</taxon>
    </lineage>
</organism>
<dbReference type="Proteomes" id="UP001327560">
    <property type="component" value="Chromosome 2"/>
</dbReference>
<dbReference type="SUPFAM" id="SSF46689">
    <property type="entry name" value="Homeodomain-like"/>
    <property type="match status" value="1"/>
</dbReference>
<evidence type="ECO:0000256" key="1">
    <source>
        <dbReference type="ARBA" id="ARBA00004123"/>
    </source>
</evidence>
<proteinExistence type="predicted"/>
<evidence type="ECO:0000256" key="3">
    <source>
        <dbReference type="ARBA" id="ARBA00023015"/>
    </source>
</evidence>
<feature type="domain" description="Myb-like" evidence="8">
    <location>
        <begin position="9"/>
        <end position="62"/>
    </location>
</feature>
<dbReference type="PROSITE" id="PS51294">
    <property type="entry name" value="HTH_MYB"/>
    <property type="match status" value="2"/>
</dbReference>
<evidence type="ECO:0000313" key="11">
    <source>
        <dbReference type="Proteomes" id="UP001327560"/>
    </source>
</evidence>
<dbReference type="CDD" id="cd00167">
    <property type="entry name" value="SANT"/>
    <property type="match status" value="2"/>
</dbReference>
<dbReference type="PROSITE" id="PS50090">
    <property type="entry name" value="MYB_LIKE"/>
    <property type="match status" value="2"/>
</dbReference>
<evidence type="ECO:0000256" key="7">
    <source>
        <dbReference type="SAM" id="MobiDB-lite"/>
    </source>
</evidence>
<dbReference type="AlphaFoldDB" id="A0AAQ3K215"/>
<keyword evidence="6" id="KW-0539">Nucleus</keyword>
<evidence type="ECO:0000313" key="10">
    <source>
        <dbReference type="EMBL" id="WOK97925.1"/>
    </source>
</evidence>
<evidence type="ECO:0000256" key="5">
    <source>
        <dbReference type="ARBA" id="ARBA00023163"/>
    </source>
</evidence>
<keyword evidence="4" id="KW-0238">DNA-binding</keyword>
<feature type="compositionally biased region" description="Basic and acidic residues" evidence="7">
    <location>
        <begin position="252"/>
        <end position="264"/>
    </location>
</feature>
<dbReference type="EMBL" id="CP136891">
    <property type="protein sequence ID" value="WOK97925.1"/>
    <property type="molecule type" value="Genomic_DNA"/>
</dbReference>
<accession>A0AAQ3K215</accession>
<evidence type="ECO:0000259" key="9">
    <source>
        <dbReference type="PROSITE" id="PS51294"/>
    </source>
</evidence>
<keyword evidence="5" id="KW-0804">Transcription</keyword>
<keyword evidence="11" id="KW-1185">Reference proteome</keyword>
<comment type="subcellular location">
    <subcellularLocation>
        <location evidence="1">Nucleus</location>
    </subcellularLocation>
</comment>
<evidence type="ECO:0000256" key="6">
    <source>
        <dbReference type="ARBA" id="ARBA00023242"/>
    </source>
</evidence>
<feature type="domain" description="HTH myb-type" evidence="9">
    <location>
        <begin position="9"/>
        <end position="62"/>
    </location>
</feature>
<feature type="region of interest" description="Disordered" evidence="7">
    <location>
        <begin position="245"/>
        <end position="264"/>
    </location>
</feature>
<dbReference type="PANTHER" id="PTHR48000:SF46">
    <property type="entry name" value="TRANSCRIPTION FACTOR MYB36"/>
    <property type="match status" value="1"/>
</dbReference>
<keyword evidence="2" id="KW-0677">Repeat</keyword>
<dbReference type="InterPro" id="IPR017930">
    <property type="entry name" value="Myb_dom"/>
</dbReference>